<sequence length="103" mass="11066">MPAGLALYAFPHRPFEETFNEEAGEAVAEEDRVEVASVEHVVDELDGVLDEAPALEHVPNFWLHPTPQAESRARTREAVASATGTVGGYLALRLGGSGGRGRR</sequence>
<dbReference type="KEGG" id="pno:SNOG_10213"/>
<protein>
    <submittedName>
        <fullName evidence="1">Uncharacterized protein</fullName>
    </submittedName>
</protein>
<dbReference type="RefSeq" id="XP_001800494.1">
    <property type="nucleotide sequence ID" value="XM_001800442.1"/>
</dbReference>
<evidence type="ECO:0000313" key="1">
    <source>
        <dbReference type="EMBL" id="EAT82548.1"/>
    </source>
</evidence>
<proteinExistence type="predicted"/>
<dbReference type="InParanoid" id="Q0UDF1"/>
<dbReference type="GeneID" id="5977400"/>
<gene>
    <name evidence="1" type="ORF">SNOG_10213</name>
</gene>
<dbReference type="EMBL" id="CH445340">
    <property type="protein sequence ID" value="EAT82548.1"/>
    <property type="molecule type" value="Genomic_DNA"/>
</dbReference>
<organism evidence="1 2">
    <name type="scientific">Phaeosphaeria nodorum (strain SN15 / ATCC MYA-4574 / FGSC 10173)</name>
    <name type="common">Glume blotch fungus</name>
    <name type="synonym">Parastagonospora nodorum</name>
    <dbReference type="NCBI Taxonomy" id="321614"/>
    <lineage>
        <taxon>Eukaryota</taxon>
        <taxon>Fungi</taxon>
        <taxon>Dikarya</taxon>
        <taxon>Ascomycota</taxon>
        <taxon>Pezizomycotina</taxon>
        <taxon>Dothideomycetes</taxon>
        <taxon>Pleosporomycetidae</taxon>
        <taxon>Pleosporales</taxon>
        <taxon>Pleosporineae</taxon>
        <taxon>Phaeosphaeriaceae</taxon>
        <taxon>Parastagonospora</taxon>
    </lineage>
</organism>
<reference evidence="2" key="1">
    <citation type="journal article" date="2007" name="Plant Cell">
        <title>Dothideomycete-plant interactions illuminated by genome sequencing and EST analysis of the wheat pathogen Stagonospora nodorum.</title>
        <authorList>
            <person name="Hane J.K."/>
            <person name="Lowe R.G."/>
            <person name="Solomon P.S."/>
            <person name="Tan K.C."/>
            <person name="Schoch C.L."/>
            <person name="Spatafora J.W."/>
            <person name="Crous P.W."/>
            <person name="Kodira C."/>
            <person name="Birren B.W."/>
            <person name="Galagan J.E."/>
            <person name="Torriani S.F."/>
            <person name="McDonald B.A."/>
            <person name="Oliver R.P."/>
        </authorList>
    </citation>
    <scope>NUCLEOTIDE SEQUENCE [LARGE SCALE GENOMIC DNA]</scope>
    <source>
        <strain evidence="2">SN15 / ATCC MYA-4574 / FGSC 10173</strain>
    </source>
</reference>
<name>Q0UDF1_PHANO</name>
<accession>Q0UDF1</accession>
<dbReference type="AlphaFoldDB" id="Q0UDF1"/>
<dbReference type="Proteomes" id="UP000001055">
    <property type="component" value="Unassembled WGS sequence"/>
</dbReference>
<evidence type="ECO:0000313" key="2">
    <source>
        <dbReference type="Proteomes" id="UP000001055"/>
    </source>
</evidence>
<dbReference type="HOGENOM" id="CLU_2264679_0_0_1"/>